<sequence length="47" mass="4764">MVSLLAGWRASASSLTGNGTSPRDGIAFVLGGTRPALKLGAGHRVEK</sequence>
<dbReference type="AlphaFoldDB" id="A0A7K3LIE2"/>
<accession>A0A7K3LIE2</accession>
<dbReference type="Proteomes" id="UP000466523">
    <property type="component" value="Unassembled WGS sequence"/>
</dbReference>
<protein>
    <submittedName>
        <fullName evidence="1">Uncharacterized protein</fullName>
    </submittedName>
</protein>
<gene>
    <name evidence="1" type="ORF">GWR20_19940</name>
</gene>
<proteinExistence type="predicted"/>
<evidence type="ECO:0000313" key="1">
    <source>
        <dbReference type="EMBL" id="NDJ91386.1"/>
    </source>
</evidence>
<reference evidence="1 2" key="1">
    <citation type="submission" date="2020-01" db="EMBL/GenBank/DDBJ databases">
        <authorList>
            <person name="Sanchez-Estrada R."/>
            <person name="Gonzalez-Y-Merchand J.A."/>
            <person name="Rivera-Gutierrez S."/>
        </authorList>
    </citation>
    <scope>NUCLEOTIDE SEQUENCE [LARGE SCALE GENOMIC DNA]</scope>
    <source>
        <strain evidence="1 2">CST 7247</strain>
    </source>
</reference>
<comment type="caution">
    <text evidence="1">The sequence shown here is derived from an EMBL/GenBank/DDBJ whole genome shotgun (WGS) entry which is preliminary data.</text>
</comment>
<dbReference type="EMBL" id="JAACYR010000091">
    <property type="protein sequence ID" value="NDJ91386.1"/>
    <property type="molecule type" value="Genomic_DNA"/>
</dbReference>
<dbReference type="RefSeq" id="WP_162113052.1">
    <property type="nucleotide sequence ID" value="NZ_JAACYR010000091.1"/>
</dbReference>
<organism evidence="1 2">
    <name type="scientific">Mycolicibacter kumamotonensis</name>
    <dbReference type="NCBI Taxonomy" id="354243"/>
    <lineage>
        <taxon>Bacteria</taxon>
        <taxon>Bacillati</taxon>
        <taxon>Actinomycetota</taxon>
        <taxon>Actinomycetes</taxon>
        <taxon>Mycobacteriales</taxon>
        <taxon>Mycobacteriaceae</taxon>
        <taxon>Mycolicibacter</taxon>
    </lineage>
</organism>
<name>A0A7K3LIE2_9MYCO</name>
<evidence type="ECO:0000313" key="2">
    <source>
        <dbReference type="Proteomes" id="UP000466523"/>
    </source>
</evidence>